<evidence type="ECO:0000313" key="3">
    <source>
        <dbReference type="EMBL" id="VDK25112.1"/>
    </source>
</evidence>
<keyword evidence="4" id="KW-1185">Reference proteome</keyword>
<dbReference type="GO" id="GO:0005783">
    <property type="term" value="C:endoplasmic reticulum"/>
    <property type="evidence" value="ECO:0007669"/>
    <property type="project" value="InterPro"/>
</dbReference>
<feature type="domain" description="Prolyl 4-hydroxylase N-terminal" evidence="2">
    <location>
        <begin position="22"/>
        <end position="126"/>
    </location>
</feature>
<evidence type="ECO:0000313" key="4">
    <source>
        <dbReference type="Proteomes" id="UP000267096"/>
    </source>
</evidence>
<evidence type="ECO:0000313" key="5">
    <source>
        <dbReference type="WBParaSite" id="ASIM_0000537401-mRNA-1"/>
    </source>
</evidence>
<organism evidence="5">
    <name type="scientific">Anisakis simplex</name>
    <name type="common">Herring worm</name>
    <dbReference type="NCBI Taxonomy" id="6269"/>
    <lineage>
        <taxon>Eukaryota</taxon>
        <taxon>Metazoa</taxon>
        <taxon>Ecdysozoa</taxon>
        <taxon>Nematoda</taxon>
        <taxon>Chromadorea</taxon>
        <taxon>Rhabditida</taxon>
        <taxon>Spirurina</taxon>
        <taxon>Ascaridomorpha</taxon>
        <taxon>Ascaridoidea</taxon>
        <taxon>Anisakidae</taxon>
        <taxon>Anisakis</taxon>
        <taxon>Anisakis simplex complex</taxon>
    </lineage>
</organism>
<name>A0A0M3JCP1_ANISI</name>
<reference evidence="5" key="1">
    <citation type="submission" date="2017-02" db="UniProtKB">
        <authorList>
            <consortium name="WormBaseParasite"/>
        </authorList>
    </citation>
    <scope>IDENTIFICATION</scope>
</reference>
<evidence type="ECO:0000259" key="2">
    <source>
        <dbReference type="Pfam" id="PF08336"/>
    </source>
</evidence>
<dbReference type="Gene3D" id="6.10.140.1460">
    <property type="match status" value="1"/>
</dbReference>
<feature type="chain" id="PRO_5043120848" evidence="1">
    <location>
        <begin position="18"/>
        <end position="128"/>
    </location>
</feature>
<reference evidence="3 4" key="2">
    <citation type="submission" date="2018-11" db="EMBL/GenBank/DDBJ databases">
        <authorList>
            <consortium name="Pathogen Informatics"/>
        </authorList>
    </citation>
    <scope>NUCLEOTIDE SEQUENCE [LARGE SCALE GENOMIC DNA]</scope>
</reference>
<dbReference type="OrthoDB" id="5866084at2759"/>
<dbReference type="EMBL" id="UYRR01009831">
    <property type="protein sequence ID" value="VDK25112.1"/>
    <property type="molecule type" value="Genomic_DNA"/>
</dbReference>
<dbReference type="InterPro" id="IPR013547">
    <property type="entry name" value="P4H_N"/>
</dbReference>
<dbReference type="WBParaSite" id="ASIM_0000537401-mRNA-1">
    <property type="protein sequence ID" value="ASIM_0000537401-mRNA-1"/>
    <property type="gene ID" value="ASIM_0000537401"/>
</dbReference>
<accession>A0A0M3JCP1</accession>
<protein>
    <submittedName>
        <fullName evidence="5">Prolyl 4-hydroxylase subunit alpha-1 (inferred by orthology to a C. elegans protein)</fullName>
    </submittedName>
</protein>
<proteinExistence type="predicted"/>
<feature type="signal peptide" evidence="1">
    <location>
        <begin position="1"/>
        <end position="17"/>
    </location>
</feature>
<gene>
    <name evidence="3" type="ORF">ASIM_LOCUS5173</name>
</gene>
<dbReference type="GO" id="GO:0004656">
    <property type="term" value="F:procollagen-proline 4-dioxygenase activity"/>
    <property type="evidence" value="ECO:0007669"/>
    <property type="project" value="InterPro"/>
</dbReference>
<dbReference type="AlphaFoldDB" id="A0A0M3JCP1"/>
<keyword evidence="1" id="KW-0732">Signal</keyword>
<evidence type="ECO:0000256" key="1">
    <source>
        <dbReference type="SAM" id="SignalP"/>
    </source>
</evidence>
<dbReference type="Pfam" id="PF08336">
    <property type="entry name" value="P4Ha_N"/>
    <property type="match status" value="1"/>
</dbReference>
<dbReference type="Proteomes" id="UP000267096">
    <property type="component" value="Unassembled WGS sequence"/>
</dbReference>
<sequence length="128" mass="15051">MLLRLLLLALCWHFSAADIFTSIAHMEALQEAEKFVPKIIESYVKSEITRLENLRRFAAEYQKRNQMTIANGLERITNPISAFLLIKELLGNWQQVEDLMKKNEAQGYIQNMTLMRNIRHIRYPTEVI</sequence>